<evidence type="ECO:0000256" key="1">
    <source>
        <dbReference type="SAM" id="Phobius"/>
    </source>
</evidence>
<proteinExistence type="predicted"/>
<dbReference type="CDD" id="cd19051">
    <property type="entry name" value="LGIC_TM_cation"/>
    <property type="match status" value="1"/>
</dbReference>
<feature type="transmembrane region" description="Helical" evidence="1">
    <location>
        <begin position="46"/>
        <end position="69"/>
    </location>
</feature>
<feature type="domain" description="Neurotransmitter-gated ion-channel transmembrane" evidence="2">
    <location>
        <begin position="1"/>
        <end position="196"/>
    </location>
</feature>
<dbReference type="SUPFAM" id="SSF90112">
    <property type="entry name" value="Neurotransmitter-gated ion-channel transmembrane pore"/>
    <property type="match status" value="1"/>
</dbReference>
<dbReference type="InterPro" id="IPR038050">
    <property type="entry name" value="Neuro_actylchol_rec"/>
</dbReference>
<keyword evidence="4" id="KW-1185">Reference proteome</keyword>
<dbReference type="OrthoDB" id="5975154at2759"/>
<evidence type="ECO:0000313" key="3">
    <source>
        <dbReference type="EMBL" id="OXA48042.1"/>
    </source>
</evidence>
<dbReference type="Pfam" id="PF02932">
    <property type="entry name" value="Neur_chan_memb"/>
    <property type="match status" value="1"/>
</dbReference>
<dbReference type="PANTHER" id="PTHR18945">
    <property type="entry name" value="NEUROTRANSMITTER GATED ION CHANNEL"/>
    <property type="match status" value="1"/>
</dbReference>
<keyword evidence="1" id="KW-1133">Transmembrane helix</keyword>
<feature type="transmembrane region" description="Helical" evidence="1">
    <location>
        <begin position="16"/>
        <end position="34"/>
    </location>
</feature>
<evidence type="ECO:0000259" key="2">
    <source>
        <dbReference type="Pfam" id="PF02932"/>
    </source>
</evidence>
<keyword evidence="1" id="KW-0472">Membrane</keyword>
<gene>
    <name evidence="3" type="ORF">Fcan01_16995</name>
</gene>
<keyword evidence="1" id="KW-0812">Transmembrane</keyword>
<keyword evidence="3" id="KW-0675">Receptor</keyword>
<name>A0A226DR99_FOLCA</name>
<accession>A0A226DR99</accession>
<dbReference type="InterPro" id="IPR036719">
    <property type="entry name" value="Neuro-gated_channel_TM_sf"/>
</dbReference>
<dbReference type="InterPro" id="IPR006201">
    <property type="entry name" value="Neur_channel"/>
</dbReference>
<sequence>MAVLGFTLPPDSGEKLSLGVTILLSLTLFLNMVAETMPETSDAVPLLGTYFNCIMFMVASSVVSTVLVLNYHHRAADTHEMPEWIRVLLLQWLPWLLRMSRPNDRITLMTIAASAQTRDEMRELEMKDMCSQSLMANVLDMDDDLRPTAGQYATQGYRFGGSQHRAPFAGDHCPFLGRREVSQILKEIRIITKKLREVCMPIIFRNQITCKKLVECN</sequence>
<dbReference type="GO" id="GO:0004888">
    <property type="term" value="F:transmembrane signaling receptor activity"/>
    <property type="evidence" value="ECO:0007669"/>
    <property type="project" value="InterPro"/>
</dbReference>
<dbReference type="GO" id="GO:0005216">
    <property type="term" value="F:monoatomic ion channel activity"/>
    <property type="evidence" value="ECO:0007669"/>
    <property type="project" value="InterPro"/>
</dbReference>
<dbReference type="GO" id="GO:0016020">
    <property type="term" value="C:membrane"/>
    <property type="evidence" value="ECO:0007669"/>
    <property type="project" value="InterPro"/>
</dbReference>
<dbReference type="Gene3D" id="1.20.58.390">
    <property type="entry name" value="Neurotransmitter-gated ion-channel transmembrane domain"/>
    <property type="match status" value="1"/>
</dbReference>
<protein>
    <submittedName>
        <fullName evidence="3">Acetylcholine receptor subunit alpha-type acr-16</fullName>
    </submittedName>
</protein>
<organism evidence="3 4">
    <name type="scientific">Folsomia candida</name>
    <name type="common">Springtail</name>
    <dbReference type="NCBI Taxonomy" id="158441"/>
    <lineage>
        <taxon>Eukaryota</taxon>
        <taxon>Metazoa</taxon>
        <taxon>Ecdysozoa</taxon>
        <taxon>Arthropoda</taxon>
        <taxon>Hexapoda</taxon>
        <taxon>Collembola</taxon>
        <taxon>Entomobryomorpha</taxon>
        <taxon>Isotomoidea</taxon>
        <taxon>Isotomidae</taxon>
        <taxon>Proisotominae</taxon>
        <taxon>Folsomia</taxon>
    </lineage>
</organism>
<reference evidence="3 4" key="1">
    <citation type="submission" date="2015-12" db="EMBL/GenBank/DDBJ databases">
        <title>The genome of Folsomia candida.</title>
        <authorList>
            <person name="Faddeeva A."/>
            <person name="Derks M.F."/>
            <person name="Anvar Y."/>
            <person name="Smit S."/>
            <person name="Van Straalen N."/>
            <person name="Roelofs D."/>
        </authorList>
    </citation>
    <scope>NUCLEOTIDE SEQUENCE [LARGE SCALE GENOMIC DNA]</scope>
    <source>
        <strain evidence="3 4">VU population</strain>
        <tissue evidence="3">Whole body</tissue>
    </source>
</reference>
<dbReference type="EMBL" id="LNIX01000012">
    <property type="protein sequence ID" value="OXA48042.1"/>
    <property type="molecule type" value="Genomic_DNA"/>
</dbReference>
<dbReference type="FunFam" id="1.20.58.390:FF:000059">
    <property type="entry name" value="Nicotinic acetylcholine receptor alpha6, isoform D"/>
    <property type="match status" value="1"/>
</dbReference>
<dbReference type="AlphaFoldDB" id="A0A226DR99"/>
<dbReference type="STRING" id="158441.A0A226DR99"/>
<evidence type="ECO:0000313" key="4">
    <source>
        <dbReference type="Proteomes" id="UP000198287"/>
    </source>
</evidence>
<dbReference type="InterPro" id="IPR006029">
    <property type="entry name" value="Neurotrans-gated_channel_TM"/>
</dbReference>
<comment type="caution">
    <text evidence="3">The sequence shown here is derived from an EMBL/GenBank/DDBJ whole genome shotgun (WGS) entry which is preliminary data.</text>
</comment>
<dbReference type="Proteomes" id="UP000198287">
    <property type="component" value="Unassembled WGS sequence"/>
</dbReference>